<keyword evidence="5" id="KW-0067">ATP-binding</keyword>
<evidence type="ECO:0000259" key="2">
    <source>
        <dbReference type="Pfam" id="PF06048"/>
    </source>
</evidence>
<gene>
    <name evidence="5" type="ordered locus">Thivi_1585</name>
</gene>
<dbReference type="Pfam" id="PF06048">
    <property type="entry name" value="DUF927"/>
    <property type="match status" value="1"/>
</dbReference>
<evidence type="ECO:0000259" key="3">
    <source>
        <dbReference type="Pfam" id="PF08707"/>
    </source>
</evidence>
<feature type="domain" description="Primase C-terminal 2" evidence="3">
    <location>
        <begin position="134"/>
        <end position="205"/>
    </location>
</feature>
<evidence type="ECO:0000256" key="1">
    <source>
        <dbReference type="SAM" id="MobiDB-lite"/>
    </source>
</evidence>
<evidence type="ECO:0000313" key="6">
    <source>
        <dbReference type="Proteomes" id="UP000006062"/>
    </source>
</evidence>
<dbReference type="EMBL" id="CP003154">
    <property type="protein sequence ID" value="AFL73573.1"/>
    <property type="molecule type" value="Genomic_DNA"/>
</dbReference>
<feature type="compositionally biased region" description="Low complexity" evidence="1">
    <location>
        <begin position="97"/>
        <end position="108"/>
    </location>
</feature>
<dbReference type="GO" id="GO:0016817">
    <property type="term" value="F:hydrolase activity, acting on acid anhydrides"/>
    <property type="evidence" value="ECO:0007669"/>
    <property type="project" value="InterPro"/>
</dbReference>
<dbReference type="InterPro" id="IPR006171">
    <property type="entry name" value="TOPRIM_dom"/>
</dbReference>
<dbReference type="eggNOG" id="COG5519">
    <property type="taxonomic scope" value="Bacteria"/>
</dbReference>
<feature type="domain" description="DUF927" evidence="2">
    <location>
        <begin position="528"/>
        <end position="806"/>
    </location>
</feature>
<protein>
    <submittedName>
        <fullName evidence="5">DNA/RNA helicase, superfamily II</fullName>
    </submittedName>
</protein>
<dbReference type="Pfam" id="PF13362">
    <property type="entry name" value="Toprim_3"/>
    <property type="match status" value="1"/>
</dbReference>
<organism evidence="5 6">
    <name type="scientific">Thiocystis violascens (strain ATCC 17096 / DSM 198 / 6111)</name>
    <name type="common">Chromatium violascens</name>
    <dbReference type="NCBI Taxonomy" id="765911"/>
    <lineage>
        <taxon>Bacteria</taxon>
        <taxon>Pseudomonadati</taxon>
        <taxon>Pseudomonadota</taxon>
        <taxon>Gammaproteobacteria</taxon>
        <taxon>Chromatiales</taxon>
        <taxon>Chromatiaceae</taxon>
        <taxon>Thiocystis</taxon>
    </lineage>
</organism>
<proteinExistence type="predicted"/>
<evidence type="ECO:0000313" key="5">
    <source>
        <dbReference type="EMBL" id="AFL73573.1"/>
    </source>
</evidence>
<dbReference type="eggNOG" id="COG4643">
    <property type="taxonomic scope" value="Bacteria"/>
</dbReference>
<feature type="compositionally biased region" description="Basic and acidic residues" evidence="1">
    <location>
        <begin position="116"/>
        <end position="129"/>
    </location>
</feature>
<keyword evidence="6" id="KW-1185">Reference proteome</keyword>
<reference evidence="5 6" key="1">
    <citation type="submission" date="2012-06" db="EMBL/GenBank/DDBJ databases">
        <title>Complete sequence of Thiocystis violascens DSM 198.</title>
        <authorList>
            <consortium name="US DOE Joint Genome Institute"/>
            <person name="Lucas S."/>
            <person name="Han J."/>
            <person name="Lapidus A."/>
            <person name="Cheng J.-F."/>
            <person name="Goodwin L."/>
            <person name="Pitluck S."/>
            <person name="Peters L."/>
            <person name="Ovchinnikova G."/>
            <person name="Teshima H."/>
            <person name="Detter J.C."/>
            <person name="Han C."/>
            <person name="Tapia R."/>
            <person name="Land M."/>
            <person name="Hauser L."/>
            <person name="Kyrpides N."/>
            <person name="Ivanova N."/>
            <person name="Pagani I."/>
            <person name="Vogl K."/>
            <person name="Liu Z."/>
            <person name="Frigaard N.-U."/>
            <person name="Bryant D."/>
            <person name="Woyke T."/>
        </authorList>
    </citation>
    <scope>NUCLEOTIDE SEQUENCE [LARGE SCALE GENOMIC DNA]</scope>
    <source>
        <strain evidence="6">ATCC 17096 / DSM 198 / 6111</strain>
    </source>
</reference>
<feature type="region of interest" description="Disordered" evidence="1">
    <location>
        <begin position="87"/>
        <end position="129"/>
    </location>
</feature>
<dbReference type="KEGG" id="tvi:Thivi_1585"/>
<dbReference type="HOGENOM" id="CLU_005630_3_1_6"/>
<feature type="region of interest" description="Disordered" evidence="1">
    <location>
        <begin position="209"/>
        <end position="250"/>
    </location>
</feature>
<dbReference type="Pfam" id="PF08707">
    <property type="entry name" value="PriCT_2"/>
    <property type="match status" value="1"/>
</dbReference>
<accession>I3Y9A5</accession>
<evidence type="ECO:0000259" key="4">
    <source>
        <dbReference type="Pfam" id="PF13362"/>
    </source>
</evidence>
<keyword evidence="5" id="KW-0347">Helicase</keyword>
<dbReference type="AlphaFoldDB" id="I3Y9A5"/>
<keyword evidence="5" id="KW-0378">Hydrolase</keyword>
<dbReference type="Proteomes" id="UP000006062">
    <property type="component" value="Chromosome"/>
</dbReference>
<feature type="domain" description="Toprim" evidence="4">
    <location>
        <begin position="362"/>
        <end position="457"/>
    </location>
</feature>
<sequence length="1084" mass="116300">MTPVPQKNETPVVASDQGEKAKQKQAIDAANDSTDIAALMARELAKGPPPGWTPDDLMDGDTLTRLCPRCGAAAEWPDCEGCGFRFDEPGEPPAEPTEPAGEAIGPAGNLSGFDPTAHRPREKRERIGGDLERVREALSYIPPDPREKWVHMAFAVKSELGEAGRAIWDAWSQQSDSYTASAAREVWKSASATGGVKGGTLFHEAKLNGWRETDPPIPPTPAELAERQRQADEQAAKERAKSERTQAETAKKARLILESAPQAEPGNPYLSRKGVAATATLFEIEASDAARILGYPPKANGAHLAGRLLVAPITREEQITSLELIDGDGRKAALSGSGTKSGGYWLAQPLPEGSGEGLILPVAEGVATTLSVLAATGYPAVAALSLSNFSKTLKAMRARHPRATLLLLADLDKKTGTAAPDAVKAAKASGALLIAPDFGSDRPDGATDFNDLHQMAGLDAVRAQIERVIVAAGWQEPLPEPDGTPAVEVNTDAAGTDEPSLSGPFPPAGERPCYVVLDDWTEHKGKKHRPGVYACGAKERPDGGFDLFETWFCSPLYVDAITFDGQENNFGRLLRFRNPLKKWREWAMPMELLSGSGETLRAELLAMGVDLDPYQAKKELPAYLQREHPKRRMHCALQTGWTGDSFVLPDVVIGPSAAGVIFQSGERQHDEYTTAGTLDGWKATLGALAVGNPMLMESLSAGFTGPLLAKCSAEGGGVHHYGDSSTGKTTLIEAACSIWGGATYRRSWKGTANGQEAVAALFNDNLLALDEISEADPREVGSVIYQLGNGRGKQRASRSGAARSVARWRCMILSTGERTIATTMLEGGHRAKAGQSVRMLDIPVARRYGAWDDLHSMTSGAAFSDAIKRAAATQHGHVGRAFLERLTRENQDFSATLEQIKAMPLFAVSGGEGQDKRAAARFALIGMAGELATEYGLTGWHQGDALKAAALCLRLWQAERGTGNNEQREVLEKVSRFIERHGDSRFSDADATADSKVYDRAGWWKDGPGGRQYLFNADGMREALTGFDFKRALDVLQGAGAIDPPKESGERARFERIDGRGVKVYRVYPDKLTDGATAGGEHGA</sequence>
<dbReference type="GO" id="GO:0004386">
    <property type="term" value="F:helicase activity"/>
    <property type="evidence" value="ECO:0007669"/>
    <property type="project" value="UniProtKB-KW"/>
</dbReference>
<keyword evidence="5" id="KW-0547">Nucleotide-binding</keyword>
<feature type="region of interest" description="Disordered" evidence="1">
    <location>
        <begin position="1"/>
        <end position="30"/>
    </location>
</feature>
<dbReference type="InterPro" id="IPR014819">
    <property type="entry name" value="PriCT_2"/>
</dbReference>
<feature type="compositionally biased region" description="Basic and acidic residues" evidence="1">
    <location>
        <begin position="224"/>
        <end position="250"/>
    </location>
</feature>
<dbReference type="STRING" id="765911.Thivi_1585"/>
<dbReference type="InterPro" id="IPR009270">
    <property type="entry name" value="DUF927"/>
</dbReference>
<feature type="region of interest" description="Disordered" evidence="1">
    <location>
        <begin position="42"/>
        <end position="61"/>
    </location>
</feature>
<name>I3Y9A5_THIV6</name>